<feature type="compositionally biased region" description="Polar residues" evidence="3">
    <location>
        <begin position="227"/>
        <end position="237"/>
    </location>
</feature>
<protein>
    <recommendedName>
        <fullName evidence="2">Casein kinase II subunit beta</fullName>
        <shortName evidence="2">CK II beta</shortName>
    </recommendedName>
</protein>
<keyword evidence="4" id="KW-0732">Signal</keyword>
<dbReference type="AlphaFoldDB" id="A0AAD3HFU8"/>
<feature type="region of interest" description="Disordered" evidence="3">
    <location>
        <begin position="27"/>
        <end position="63"/>
    </location>
</feature>
<dbReference type="GO" id="GO:0019887">
    <property type="term" value="F:protein kinase regulator activity"/>
    <property type="evidence" value="ECO:0007669"/>
    <property type="project" value="InterPro"/>
</dbReference>
<dbReference type="InterPro" id="IPR000704">
    <property type="entry name" value="Casein_kinase_II_reg-sub"/>
</dbReference>
<dbReference type="InterPro" id="IPR035991">
    <property type="entry name" value="Casein_kinase_II_beta-like"/>
</dbReference>
<feature type="compositionally biased region" description="Polar residues" evidence="3">
    <location>
        <begin position="284"/>
        <end position="298"/>
    </location>
</feature>
<feature type="compositionally biased region" description="Polar residues" evidence="3">
    <location>
        <begin position="400"/>
        <end position="411"/>
    </location>
</feature>
<dbReference type="GO" id="GO:0005737">
    <property type="term" value="C:cytoplasm"/>
    <property type="evidence" value="ECO:0007669"/>
    <property type="project" value="TreeGrafter"/>
</dbReference>
<dbReference type="SUPFAM" id="SSF57798">
    <property type="entry name" value="Casein kinase II beta subunit"/>
    <property type="match status" value="2"/>
</dbReference>
<dbReference type="Gene3D" id="1.10.1820.10">
    <property type="entry name" value="protein kinase ck2 holoenzyme, chain C, domain 1"/>
    <property type="match status" value="1"/>
</dbReference>
<organism evidence="5 6">
    <name type="scientific">Chaetoceros tenuissimus</name>
    <dbReference type="NCBI Taxonomy" id="426638"/>
    <lineage>
        <taxon>Eukaryota</taxon>
        <taxon>Sar</taxon>
        <taxon>Stramenopiles</taxon>
        <taxon>Ochrophyta</taxon>
        <taxon>Bacillariophyta</taxon>
        <taxon>Coscinodiscophyceae</taxon>
        <taxon>Chaetocerotophycidae</taxon>
        <taxon>Chaetocerotales</taxon>
        <taxon>Chaetocerotaceae</taxon>
        <taxon>Chaetoceros</taxon>
    </lineage>
</organism>
<feature type="region of interest" description="Disordered" evidence="3">
    <location>
        <begin position="105"/>
        <end position="267"/>
    </location>
</feature>
<feature type="compositionally biased region" description="Basic and acidic residues" evidence="3">
    <location>
        <begin position="172"/>
        <end position="185"/>
    </location>
</feature>
<comment type="caution">
    <text evidence="5">The sequence shown here is derived from an EMBL/GenBank/DDBJ whole genome shotgun (WGS) entry which is preliminary data.</text>
</comment>
<dbReference type="EMBL" id="BLLK01000074">
    <property type="protein sequence ID" value="GFH61443.1"/>
    <property type="molecule type" value="Genomic_DNA"/>
</dbReference>
<feature type="compositionally biased region" description="Polar residues" evidence="3">
    <location>
        <begin position="248"/>
        <end position="260"/>
    </location>
</feature>
<feature type="compositionally biased region" description="Low complexity" evidence="3">
    <location>
        <begin position="417"/>
        <end position="446"/>
    </location>
</feature>
<keyword evidence="6" id="KW-1185">Reference proteome</keyword>
<feature type="compositionally biased region" description="Basic and acidic residues" evidence="3">
    <location>
        <begin position="301"/>
        <end position="311"/>
    </location>
</feature>
<gene>
    <name evidence="5" type="ORF">CTEN210_17919</name>
</gene>
<accession>A0AAD3HFU8</accession>
<dbReference type="Proteomes" id="UP001054902">
    <property type="component" value="Unassembled WGS sequence"/>
</dbReference>
<evidence type="ECO:0000256" key="4">
    <source>
        <dbReference type="SAM" id="SignalP"/>
    </source>
</evidence>
<feature type="compositionally biased region" description="Basic residues" evidence="3">
    <location>
        <begin position="148"/>
        <end position="170"/>
    </location>
</feature>
<feature type="compositionally biased region" description="Basic residues" evidence="3">
    <location>
        <begin position="46"/>
        <end position="62"/>
    </location>
</feature>
<name>A0AAD3HFU8_9STRA</name>
<feature type="region of interest" description="Disordered" evidence="3">
    <location>
        <begin position="400"/>
        <end position="446"/>
    </location>
</feature>
<feature type="compositionally biased region" description="Low complexity" evidence="3">
    <location>
        <begin position="29"/>
        <end position="45"/>
    </location>
</feature>
<feature type="compositionally biased region" description="Basic residues" evidence="3">
    <location>
        <begin position="123"/>
        <end position="133"/>
    </location>
</feature>
<reference evidence="5 6" key="1">
    <citation type="journal article" date="2021" name="Sci. Rep.">
        <title>The genome of the diatom Chaetoceros tenuissimus carries an ancient integrated fragment of an extant virus.</title>
        <authorList>
            <person name="Hongo Y."/>
            <person name="Kimura K."/>
            <person name="Takaki Y."/>
            <person name="Yoshida Y."/>
            <person name="Baba S."/>
            <person name="Kobayashi G."/>
            <person name="Nagasaki K."/>
            <person name="Hano T."/>
            <person name="Tomaru Y."/>
        </authorList>
    </citation>
    <scope>NUCLEOTIDE SEQUENCE [LARGE SCALE GENOMIC DNA]</scope>
    <source>
        <strain evidence="5 6">NIES-3715</strain>
    </source>
</reference>
<evidence type="ECO:0000256" key="2">
    <source>
        <dbReference type="RuleBase" id="RU361268"/>
    </source>
</evidence>
<evidence type="ECO:0000256" key="1">
    <source>
        <dbReference type="ARBA" id="ARBA00006941"/>
    </source>
</evidence>
<dbReference type="Pfam" id="PF01214">
    <property type="entry name" value="CK_II_beta"/>
    <property type="match status" value="2"/>
</dbReference>
<feature type="compositionally biased region" description="Low complexity" evidence="3">
    <location>
        <begin position="134"/>
        <end position="145"/>
    </location>
</feature>
<proteinExistence type="inferred from homology"/>
<evidence type="ECO:0000313" key="6">
    <source>
        <dbReference type="Proteomes" id="UP001054902"/>
    </source>
</evidence>
<dbReference type="PANTHER" id="PTHR11740">
    <property type="entry name" value="CASEIN KINASE II SUBUNIT BETA"/>
    <property type="match status" value="1"/>
</dbReference>
<evidence type="ECO:0000313" key="5">
    <source>
        <dbReference type="EMBL" id="GFH61443.1"/>
    </source>
</evidence>
<feature type="signal peptide" evidence="4">
    <location>
        <begin position="1"/>
        <end position="26"/>
    </location>
</feature>
<dbReference type="GO" id="GO:0005956">
    <property type="term" value="C:protein kinase CK2 complex"/>
    <property type="evidence" value="ECO:0007669"/>
    <property type="project" value="UniProtKB-UniRule"/>
</dbReference>
<sequence>MQLLKWHVGYWTILLFLISSRNIVQSDATSHGTSSHGTSRNLSRNYNKRRSKKRKTYSRRSRHYLDSNSDSFDLLGSSSEKEKLFSMDSSEEDKIIMALANEDDSRDYEIKPRRRSSSSSRENKKKRKRRQHSHASSSALSSNSSRDPRKKSKSTKRVKTSKSKKSKGGKIRSGEKTFNDKKDSADGYTPSKRKNRTTNTMKSSKERNDSLSKHGNDRIDEKRKRISNSQRVSSSKGVSRERKVDMTSKVSSEKQPNSTWNDEKEHESTIEIIRKVREQANLNAIKTPATEETTTVGNTDIVEKKEEKGDDSTSATTTTNNTVKHSMEQLQNGALDAKGSTATKPAVIEKKESIQTKPMKVQPPRISTTTVDGTTTTKVIPTTHKSTATASIPTVNVEVSPSKTATSTPVSKINRDTATTTASTTYQSQTKQQQQQQQQAPPTTMSMTTPWARKFILSRPKDALLPIPREFLSDGFNLVQLGPIVEKAVQAMNLQGKDSSTIQEKENQSALSNLSLYKSALKLILEEADMTEDASIAYNHAIYSATQIQKAAEVLYTLVHARYVSSPRGLDTIRRMFLRNAKMNVQKKSNEHSASSTIQNTEIGAIFGRCSRIQCKGTPFLPIGLSDRYDIGETEGQMRKAMRLCPCCRETFVMWDSRVDGAAWGTSFAYLFLMTQGSNVFGKHYGKIPGERDISHCKSNDRIFGFPIHAAAAINASN</sequence>
<comment type="subunit">
    <text evidence="2">Tetramer of two alpha and two beta subunits.</text>
</comment>
<dbReference type="Gene3D" id="2.20.25.20">
    <property type="match status" value="1"/>
</dbReference>
<comment type="similarity">
    <text evidence="1 2">Belongs to the casein kinase 2 subunit beta family.</text>
</comment>
<feature type="compositionally biased region" description="Basic and acidic residues" evidence="3">
    <location>
        <begin position="203"/>
        <end position="223"/>
    </location>
</feature>
<dbReference type="PANTHER" id="PTHR11740:SF0">
    <property type="entry name" value="CASEIN KINASE II SUBUNIT BETA"/>
    <property type="match status" value="1"/>
</dbReference>
<evidence type="ECO:0000256" key="3">
    <source>
        <dbReference type="SAM" id="MobiDB-lite"/>
    </source>
</evidence>
<dbReference type="SMART" id="SM01085">
    <property type="entry name" value="CK_II_beta"/>
    <property type="match status" value="1"/>
</dbReference>
<feature type="chain" id="PRO_5042224631" description="Casein kinase II subunit beta" evidence="4">
    <location>
        <begin position="27"/>
        <end position="718"/>
    </location>
</feature>
<dbReference type="InterPro" id="IPR016149">
    <property type="entry name" value="Casein_kin_II_reg-sub_N"/>
</dbReference>
<feature type="region of interest" description="Disordered" evidence="3">
    <location>
        <begin position="284"/>
        <end position="320"/>
    </location>
</feature>